<organism evidence="6 7">
    <name type="scientific">Pleurostoma richardsiae</name>
    <dbReference type="NCBI Taxonomy" id="41990"/>
    <lineage>
        <taxon>Eukaryota</taxon>
        <taxon>Fungi</taxon>
        <taxon>Dikarya</taxon>
        <taxon>Ascomycota</taxon>
        <taxon>Pezizomycotina</taxon>
        <taxon>Sordariomycetes</taxon>
        <taxon>Sordariomycetidae</taxon>
        <taxon>Calosphaeriales</taxon>
        <taxon>Pleurostomataceae</taxon>
        <taxon>Pleurostoma</taxon>
    </lineage>
</organism>
<feature type="compositionally biased region" description="Acidic residues" evidence="3">
    <location>
        <begin position="217"/>
        <end position="254"/>
    </location>
</feature>
<feature type="compositionally biased region" description="Low complexity" evidence="3">
    <location>
        <begin position="197"/>
        <end position="206"/>
    </location>
</feature>
<dbReference type="AlphaFoldDB" id="A0AA38VHE9"/>
<proteinExistence type="inferred from homology"/>
<feature type="compositionally biased region" description="Acidic residues" evidence="3">
    <location>
        <begin position="120"/>
        <end position="135"/>
    </location>
</feature>
<dbReference type="GO" id="GO:0000462">
    <property type="term" value="P:maturation of SSU-rRNA from tricistronic rRNA transcript (SSU-rRNA, 5.8S rRNA, LSU-rRNA)"/>
    <property type="evidence" value="ECO:0007669"/>
    <property type="project" value="TreeGrafter"/>
</dbReference>
<dbReference type="InterPro" id="IPR039223">
    <property type="entry name" value="AATF/Bfr2"/>
</dbReference>
<reference evidence="6" key="1">
    <citation type="submission" date="2022-07" db="EMBL/GenBank/DDBJ databases">
        <title>Fungi with potential for degradation of polypropylene.</title>
        <authorList>
            <person name="Gostincar C."/>
        </authorList>
    </citation>
    <scope>NUCLEOTIDE SEQUENCE</scope>
    <source>
        <strain evidence="6">EXF-13308</strain>
    </source>
</reference>
<dbReference type="EMBL" id="JANBVO010000053">
    <property type="protein sequence ID" value="KAJ9133075.1"/>
    <property type="molecule type" value="Genomic_DNA"/>
</dbReference>
<gene>
    <name evidence="6" type="ORF">NKR23_g11014</name>
</gene>
<comment type="similarity">
    <text evidence="1">Belongs to the AATF family.</text>
</comment>
<dbReference type="Proteomes" id="UP001174694">
    <property type="component" value="Unassembled WGS sequence"/>
</dbReference>
<feature type="compositionally biased region" description="Basic and acidic residues" evidence="3">
    <location>
        <begin position="13"/>
        <end position="22"/>
    </location>
</feature>
<evidence type="ECO:0000256" key="3">
    <source>
        <dbReference type="SAM" id="MobiDB-lite"/>
    </source>
</evidence>
<evidence type="ECO:0000259" key="4">
    <source>
        <dbReference type="Pfam" id="PF08164"/>
    </source>
</evidence>
<accession>A0AA38VHE9</accession>
<dbReference type="InterPro" id="IPR012617">
    <property type="entry name" value="AATF_C"/>
</dbReference>
<evidence type="ECO:0000259" key="5">
    <source>
        <dbReference type="Pfam" id="PF13339"/>
    </source>
</evidence>
<feature type="compositionally biased region" description="Acidic residues" evidence="3">
    <location>
        <begin position="169"/>
        <end position="194"/>
    </location>
</feature>
<dbReference type="PANTHER" id="PTHR15565">
    <property type="entry name" value="AATF PROTEIN APOPTOSIS ANTAGONIZING TRANSCRIPTION FACTOR"/>
    <property type="match status" value="1"/>
</dbReference>
<evidence type="ECO:0000313" key="6">
    <source>
        <dbReference type="EMBL" id="KAJ9133075.1"/>
    </source>
</evidence>
<feature type="domain" description="AATF leucine zipper-containing" evidence="5">
    <location>
        <begin position="280"/>
        <end position="397"/>
    </location>
</feature>
<protein>
    <recommendedName>
        <fullName evidence="2">Protein BFR2</fullName>
    </recommendedName>
</protein>
<feature type="compositionally biased region" description="Basic and acidic residues" evidence="3">
    <location>
        <begin position="136"/>
        <end position="154"/>
    </location>
</feature>
<name>A0AA38VHE9_9PEZI</name>
<feature type="compositionally biased region" description="Acidic residues" evidence="3">
    <location>
        <begin position="81"/>
        <end position="109"/>
    </location>
</feature>
<dbReference type="Pfam" id="PF13339">
    <property type="entry name" value="AATF-Che1"/>
    <property type="match status" value="1"/>
</dbReference>
<dbReference type="InterPro" id="IPR025160">
    <property type="entry name" value="AATF"/>
</dbReference>
<dbReference type="GO" id="GO:0005730">
    <property type="term" value="C:nucleolus"/>
    <property type="evidence" value="ECO:0007669"/>
    <property type="project" value="TreeGrafter"/>
</dbReference>
<keyword evidence="7" id="KW-1185">Reference proteome</keyword>
<feature type="domain" description="Apoptosis-antagonizing transcription factor C-terminal" evidence="4">
    <location>
        <begin position="464"/>
        <end position="546"/>
    </location>
</feature>
<sequence length="576" mass="63433">MAAKKSRVQALADLEKKLGRDYDPEDNAPGTESDSEGSEEDVAAGREHYVSVGKSRLRQQQELPLGPEYRGKRTSRAALDESSEGDSASEDDVEGSEESGSEEFDDPETADLAKDSIGAPDEEIDSDEAFGSSDEEAFKDFTFRGSSKPKDGKVKRNKRPTAADFMSGSEDEDDMLDGLLDLEAEESENDESGSDAESGGYSGSELSETKLNGAELSDTDASDSAQDSDVEGEDEEDEEEDEGASEDDEEEDPERAELRKLMSEGPRTLLANVSQAAKADAEKGLAVRQQRRGFDSLLNIRIRLQKALISANSFNVADNESEAGQEPYQAAEEAAVKLWNTIDSFRSSILPESTAGQKRKREEDAELTAQDMWDEMEATEKRAVSYRKKVLNKWSTKIKSTTAVATTRKIGSSATQSLVSVLEDQLLNSERLVKRTQMPRSCAPIQAAKKVGEDPEIYDDGDFYQLLLKELVDQRTMDPSAPGSAVSTVRWSALKEAKTRKQVDRKASKGRKLRFTVHEKLQNFMAPENRNTWEADAVDRFFGTLFGKVMELGEEEESDEEMGGVAVEDTGLRLFG</sequence>
<evidence type="ECO:0000256" key="2">
    <source>
        <dbReference type="ARBA" id="ARBA00013850"/>
    </source>
</evidence>
<dbReference type="PANTHER" id="PTHR15565:SF0">
    <property type="entry name" value="PROTEIN AATF"/>
    <property type="match status" value="1"/>
</dbReference>
<dbReference type="Pfam" id="PF08164">
    <property type="entry name" value="TRAUB"/>
    <property type="match status" value="1"/>
</dbReference>
<feature type="region of interest" description="Disordered" evidence="3">
    <location>
        <begin position="1"/>
        <end position="275"/>
    </location>
</feature>
<evidence type="ECO:0000256" key="1">
    <source>
        <dbReference type="ARBA" id="ARBA00008966"/>
    </source>
</evidence>
<comment type="caution">
    <text evidence="6">The sequence shown here is derived from an EMBL/GenBank/DDBJ whole genome shotgun (WGS) entry which is preliminary data.</text>
</comment>
<feature type="compositionally biased region" description="Acidic residues" evidence="3">
    <location>
        <begin position="33"/>
        <end position="42"/>
    </location>
</feature>
<evidence type="ECO:0000313" key="7">
    <source>
        <dbReference type="Proteomes" id="UP001174694"/>
    </source>
</evidence>